<name>A0A238LFM0_9RHOB</name>
<feature type="signal peptide" evidence="2">
    <location>
        <begin position="1"/>
        <end position="24"/>
    </location>
</feature>
<dbReference type="InterPro" id="IPR023346">
    <property type="entry name" value="Lysozyme-like_dom_sf"/>
</dbReference>
<proteinExistence type="inferred from homology"/>
<reference evidence="4 5" key="1">
    <citation type="submission" date="2017-05" db="EMBL/GenBank/DDBJ databases">
        <authorList>
            <person name="Song R."/>
            <person name="Chenine A.L."/>
            <person name="Ruprecht R.M."/>
        </authorList>
    </citation>
    <scope>NUCLEOTIDE SEQUENCE [LARGE SCALE GENOMIC DNA]</scope>
    <source>
        <strain evidence="4 5">CECT 8899</strain>
    </source>
</reference>
<dbReference type="AlphaFoldDB" id="A0A238LFM0"/>
<dbReference type="RefSeq" id="WP_093991949.1">
    <property type="nucleotide sequence ID" value="NZ_FXZK01000003.1"/>
</dbReference>
<organism evidence="4 5">
    <name type="scientific">Flavimaricola marinus</name>
    <dbReference type="NCBI Taxonomy" id="1819565"/>
    <lineage>
        <taxon>Bacteria</taxon>
        <taxon>Pseudomonadati</taxon>
        <taxon>Pseudomonadota</taxon>
        <taxon>Alphaproteobacteria</taxon>
        <taxon>Rhodobacterales</taxon>
        <taxon>Paracoccaceae</taxon>
        <taxon>Flavimaricola</taxon>
    </lineage>
</organism>
<evidence type="ECO:0000259" key="3">
    <source>
        <dbReference type="Pfam" id="PF01464"/>
    </source>
</evidence>
<comment type="similarity">
    <text evidence="1">Belongs to the virb1 family.</text>
</comment>
<keyword evidence="2" id="KW-0732">Signal</keyword>
<evidence type="ECO:0000313" key="4">
    <source>
        <dbReference type="EMBL" id="SMY07746.1"/>
    </source>
</evidence>
<feature type="chain" id="PRO_5012986225" evidence="2">
    <location>
        <begin position="25"/>
        <end position="277"/>
    </location>
</feature>
<accession>A0A238LFM0</accession>
<evidence type="ECO:0000256" key="1">
    <source>
        <dbReference type="ARBA" id="ARBA00009387"/>
    </source>
</evidence>
<sequence length="277" mass="29867">MLASKRFLGGILSAFLCLSLPASAQVAAAPTGADVFEALPALSGFRPVPRPDHILRYPVEVQTGATLRPKARMAFLPAAQWDDRREGALWTRAAMSAIRANAPSLATVVPRDIETWCPGYASNPPHLRQAFWVGMMSALAYYESTHRPDAVGGGNRWFGLLQIYPPTARGYACRARTGAALTDAEDNLSCAARILNVTVARDRAVALHDGRWRGVAADWGPMTTASKRNAMAAWTREQSYCQVQSAVARVIRPVARPAGHALTATLSTSNLSPESSR</sequence>
<dbReference type="Pfam" id="PF01464">
    <property type="entry name" value="SLT"/>
    <property type="match status" value="1"/>
</dbReference>
<evidence type="ECO:0000313" key="5">
    <source>
        <dbReference type="Proteomes" id="UP000201613"/>
    </source>
</evidence>
<dbReference type="SUPFAM" id="SSF53955">
    <property type="entry name" value="Lysozyme-like"/>
    <property type="match status" value="1"/>
</dbReference>
<feature type="domain" description="Transglycosylase SLT" evidence="3">
    <location>
        <begin position="131"/>
        <end position="199"/>
    </location>
</feature>
<dbReference type="EMBL" id="FXZK01000003">
    <property type="protein sequence ID" value="SMY07746.1"/>
    <property type="molecule type" value="Genomic_DNA"/>
</dbReference>
<dbReference type="InterPro" id="IPR008258">
    <property type="entry name" value="Transglycosylase_SLT_dom_1"/>
</dbReference>
<dbReference type="OrthoDB" id="5763339at2"/>
<dbReference type="Gene3D" id="1.10.530.10">
    <property type="match status" value="1"/>
</dbReference>
<protein>
    <submittedName>
        <fullName evidence="4">Transglycosylase SLT domain protein</fullName>
    </submittedName>
</protein>
<evidence type="ECO:0000256" key="2">
    <source>
        <dbReference type="SAM" id="SignalP"/>
    </source>
</evidence>
<gene>
    <name evidence="4" type="ORF">LOM8899_01886</name>
</gene>
<keyword evidence="5" id="KW-1185">Reference proteome</keyword>
<dbReference type="Proteomes" id="UP000201613">
    <property type="component" value="Unassembled WGS sequence"/>
</dbReference>